<dbReference type="CDD" id="cd12148">
    <property type="entry name" value="fungal_TF_MHR"/>
    <property type="match status" value="1"/>
</dbReference>
<feature type="region of interest" description="Disordered" evidence="6">
    <location>
        <begin position="1"/>
        <end position="21"/>
    </location>
</feature>
<dbReference type="Gene3D" id="4.10.240.10">
    <property type="entry name" value="Zn(2)-C6 fungal-type DNA-binding domain"/>
    <property type="match status" value="1"/>
</dbReference>
<dbReference type="InterPro" id="IPR052761">
    <property type="entry name" value="Fungal_Detox/Toxin_TFs"/>
</dbReference>
<dbReference type="PROSITE" id="PS00463">
    <property type="entry name" value="ZN2_CY6_FUNGAL_1"/>
    <property type="match status" value="1"/>
</dbReference>
<dbReference type="SMART" id="SM00066">
    <property type="entry name" value="GAL4"/>
    <property type="match status" value="1"/>
</dbReference>
<protein>
    <recommendedName>
        <fullName evidence="7">Zn(2)-C6 fungal-type domain-containing protein</fullName>
    </recommendedName>
</protein>
<evidence type="ECO:0000259" key="7">
    <source>
        <dbReference type="PROSITE" id="PS50048"/>
    </source>
</evidence>
<dbReference type="PROSITE" id="PS50048">
    <property type="entry name" value="ZN2_CY6_FUNGAL_2"/>
    <property type="match status" value="1"/>
</dbReference>
<keyword evidence="3" id="KW-0238">DNA-binding</keyword>
<keyword evidence="4" id="KW-0804">Transcription</keyword>
<dbReference type="Pfam" id="PF00172">
    <property type="entry name" value="Zn_clus"/>
    <property type="match status" value="1"/>
</dbReference>
<dbReference type="SUPFAM" id="SSF57701">
    <property type="entry name" value="Zn2/Cys6 DNA-binding domain"/>
    <property type="match status" value="1"/>
</dbReference>
<evidence type="ECO:0000256" key="2">
    <source>
        <dbReference type="ARBA" id="ARBA00023015"/>
    </source>
</evidence>
<keyword evidence="9" id="KW-1185">Reference proteome</keyword>
<dbReference type="Proteomes" id="UP001610334">
    <property type="component" value="Unassembled WGS sequence"/>
</dbReference>
<dbReference type="PANTHER" id="PTHR47425">
    <property type="entry name" value="FARB-RELATED"/>
    <property type="match status" value="1"/>
</dbReference>
<dbReference type="CDD" id="cd00067">
    <property type="entry name" value="GAL4"/>
    <property type="match status" value="1"/>
</dbReference>
<dbReference type="Pfam" id="PF04082">
    <property type="entry name" value="Fungal_trans"/>
    <property type="match status" value="1"/>
</dbReference>
<evidence type="ECO:0000256" key="4">
    <source>
        <dbReference type="ARBA" id="ARBA00023163"/>
    </source>
</evidence>
<accession>A0ABR4GW89</accession>
<evidence type="ECO:0000256" key="3">
    <source>
        <dbReference type="ARBA" id="ARBA00023125"/>
    </source>
</evidence>
<gene>
    <name evidence="8" type="ORF">BJX63DRAFT_97977</name>
</gene>
<dbReference type="InterPro" id="IPR007219">
    <property type="entry name" value="XnlR_reg_dom"/>
</dbReference>
<evidence type="ECO:0000313" key="8">
    <source>
        <dbReference type="EMBL" id="KAL2802814.1"/>
    </source>
</evidence>
<evidence type="ECO:0000256" key="1">
    <source>
        <dbReference type="ARBA" id="ARBA00022723"/>
    </source>
</evidence>
<sequence length="534" mass="60548">MPDTDPGPLSPAKQRPHSKRAPTACEYCHQRKTRCDLVHVSPCTNCRLDRIPCIRRPPRKPSLATGRTSRARLTTKNIDNTTHSALGLVLKADSGMNLVPEEFPPPNMNRLPFSYYAFLDGTQLGRLHENDIAVLESRGCLHLPSRPVTESLLVHYFLYIHPSLPMLDEKDFWRLYREPHQCIGQFSLNLFQAILFAAVPFAPEYVANECGFDSLLAAREAFYSRAELLYNYLPDQNNVVNAQVTLLLSFYNSSKNSMNNSNWLSRAVQHAEAEDAHQYKALILLPEKRRTMLKRLWWCCILRDRVISMGMRRPLQIPSTRFRISGESLCLADLQDEIDGSAVYTADVKLALVWLLIRLCHFADAVTELLSIVYPSVPDYDGSRADAVESDWASLRCARSKLAVWDMDFARLGEEEVAHNHPSITLLTRLTSVYYQTARIALCNHACQQAARFEWCHSTLSLEYYKCELQEAFGAMTEQVKHLVAANMAKYLPDGLYSPATYPLGDQREPLLDANSTPPQFPGPLSFHRGESIV</sequence>
<keyword evidence="5" id="KW-0539">Nucleus</keyword>
<dbReference type="InterPro" id="IPR036864">
    <property type="entry name" value="Zn2-C6_fun-type_DNA-bd_sf"/>
</dbReference>
<evidence type="ECO:0000256" key="6">
    <source>
        <dbReference type="SAM" id="MobiDB-lite"/>
    </source>
</evidence>
<keyword evidence="1" id="KW-0479">Metal-binding</keyword>
<comment type="caution">
    <text evidence="8">The sequence shown here is derived from an EMBL/GenBank/DDBJ whole genome shotgun (WGS) entry which is preliminary data.</text>
</comment>
<keyword evidence="2" id="KW-0805">Transcription regulation</keyword>
<feature type="domain" description="Zn(2)-C6 fungal-type" evidence="7">
    <location>
        <begin position="24"/>
        <end position="55"/>
    </location>
</feature>
<dbReference type="PANTHER" id="PTHR47425:SF2">
    <property type="entry name" value="FARB-RELATED"/>
    <property type="match status" value="1"/>
</dbReference>
<organism evidence="8 9">
    <name type="scientific">Aspergillus granulosus</name>
    <dbReference type="NCBI Taxonomy" id="176169"/>
    <lineage>
        <taxon>Eukaryota</taxon>
        <taxon>Fungi</taxon>
        <taxon>Dikarya</taxon>
        <taxon>Ascomycota</taxon>
        <taxon>Pezizomycotina</taxon>
        <taxon>Eurotiomycetes</taxon>
        <taxon>Eurotiomycetidae</taxon>
        <taxon>Eurotiales</taxon>
        <taxon>Aspergillaceae</taxon>
        <taxon>Aspergillus</taxon>
        <taxon>Aspergillus subgen. Nidulantes</taxon>
    </lineage>
</organism>
<evidence type="ECO:0000256" key="5">
    <source>
        <dbReference type="ARBA" id="ARBA00023242"/>
    </source>
</evidence>
<dbReference type="InterPro" id="IPR001138">
    <property type="entry name" value="Zn2Cys6_DnaBD"/>
</dbReference>
<evidence type="ECO:0000313" key="9">
    <source>
        <dbReference type="Proteomes" id="UP001610334"/>
    </source>
</evidence>
<proteinExistence type="predicted"/>
<reference evidence="8 9" key="1">
    <citation type="submission" date="2024-07" db="EMBL/GenBank/DDBJ databases">
        <title>Section-level genome sequencing and comparative genomics of Aspergillus sections Usti and Cavernicolus.</title>
        <authorList>
            <consortium name="Lawrence Berkeley National Laboratory"/>
            <person name="Nybo J.L."/>
            <person name="Vesth T.C."/>
            <person name="Theobald S."/>
            <person name="Frisvad J.C."/>
            <person name="Larsen T.O."/>
            <person name="Kjaerboelling I."/>
            <person name="Rothschild-Mancinelli K."/>
            <person name="Lyhne E.K."/>
            <person name="Kogle M.E."/>
            <person name="Barry K."/>
            <person name="Clum A."/>
            <person name="Na H."/>
            <person name="Ledsgaard L."/>
            <person name="Lin J."/>
            <person name="Lipzen A."/>
            <person name="Kuo A."/>
            <person name="Riley R."/>
            <person name="Mondo S."/>
            <person name="Labutti K."/>
            <person name="Haridas S."/>
            <person name="Pangalinan J."/>
            <person name="Salamov A.A."/>
            <person name="Simmons B.A."/>
            <person name="Magnuson J.K."/>
            <person name="Chen J."/>
            <person name="Drula E."/>
            <person name="Henrissat B."/>
            <person name="Wiebenga A."/>
            <person name="Lubbers R.J."/>
            <person name="Gomes A.C."/>
            <person name="Makela M.R."/>
            <person name="Stajich J."/>
            <person name="Grigoriev I.V."/>
            <person name="Mortensen U.H."/>
            <person name="De Vries R.P."/>
            <person name="Baker S.E."/>
            <person name="Andersen M.R."/>
        </authorList>
    </citation>
    <scope>NUCLEOTIDE SEQUENCE [LARGE SCALE GENOMIC DNA]</scope>
    <source>
        <strain evidence="8 9">CBS 588.65</strain>
    </source>
</reference>
<dbReference type="EMBL" id="JBFXLT010000162">
    <property type="protein sequence ID" value="KAL2802814.1"/>
    <property type="molecule type" value="Genomic_DNA"/>
</dbReference>
<name>A0ABR4GW89_9EURO</name>